<evidence type="ECO:0000256" key="7">
    <source>
        <dbReference type="ARBA" id="ARBA00022679"/>
    </source>
</evidence>
<dbReference type="Proteomes" id="UP001314263">
    <property type="component" value="Unassembled WGS sequence"/>
</dbReference>
<evidence type="ECO:0000256" key="2">
    <source>
        <dbReference type="ARBA" id="ARBA00004496"/>
    </source>
</evidence>
<dbReference type="AlphaFoldDB" id="A0AAV1I1D2"/>
<dbReference type="NCBIfam" id="TIGR00048">
    <property type="entry name" value="rRNA_mod_RlmN"/>
    <property type="match status" value="1"/>
</dbReference>
<keyword evidence="14" id="KW-1185">Reference proteome</keyword>
<dbReference type="InterPro" id="IPR058240">
    <property type="entry name" value="rSAM_sf"/>
</dbReference>
<keyword evidence="7" id="KW-0808">Transferase</keyword>
<dbReference type="PROSITE" id="PS51918">
    <property type="entry name" value="RADICAL_SAM"/>
    <property type="match status" value="1"/>
</dbReference>
<dbReference type="GO" id="GO:0008173">
    <property type="term" value="F:RNA methyltransferase activity"/>
    <property type="evidence" value="ECO:0007669"/>
    <property type="project" value="InterPro"/>
</dbReference>
<dbReference type="CDD" id="cd01335">
    <property type="entry name" value="Radical_SAM"/>
    <property type="match status" value="1"/>
</dbReference>
<keyword evidence="6" id="KW-0489">Methyltransferase</keyword>
<dbReference type="Gene3D" id="3.20.20.70">
    <property type="entry name" value="Aldolase class I"/>
    <property type="match status" value="1"/>
</dbReference>
<evidence type="ECO:0000256" key="11">
    <source>
        <dbReference type="ARBA" id="ARBA00023014"/>
    </source>
</evidence>
<proteinExistence type="inferred from homology"/>
<dbReference type="GO" id="GO:0051539">
    <property type="term" value="F:4 iron, 4 sulfur cluster binding"/>
    <property type="evidence" value="ECO:0007669"/>
    <property type="project" value="UniProtKB-KW"/>
</dbReference>
<feature type="domain" description="Radical SAM core" evidence="12">
    <location>
        <begin position="188"/>
        <end position="423"/>
    </location>
</feature>
<organism evidence="13 14">
    <name type="scientific">Coccomyxa viridis</name>
    <dbReference type="NCBI Taxonomy" id="1274662"/>
    <lineage>
        <taxon>Eukaryota</taxon>
        <taxon>Viridiplantae</taxon>
        <taxon>Chlorophyta</taxon>
        <taxon>core chlorophytes</taxon>
        <taxon>Trebouxiophyceae</taxon>
        <taxon>Trebouxiophyceae incertae sedis</taxon>
        <taxon>Coccomyxaceae</taxon>
        <taxon>Coccomyxa</taxon>
    </lineage>
</organism>
<evidence type="ECO:0000256" key="3">
    <source>
        <dbReference type="ARBA" id="ARBA00022485"/>
    </source>
</evidence>
<evidence type="ECO:0000256" key="5">
    <source>
        <dbReference type="ARBA" id="ARBA00022552"/>
    </source>
</evidence>
<protein>
    <recommendedName>
        <fullName evidence="12">Radical SAM core domain-containing protein</fullName>
    </recommendedName>
</protein>
<dbReference type="PANTHER" id="PTHR30544:SF5">
    <property type="entry name" value="RADICAL SAM CORE DOMAIN-CONTAINING PROTEIN"/>
    <property type="match status" value="1"/>
</dbReference>
<dbReference type="InterPro" id="IPR027492">
    <property type="entry name" value="RNA_MTrfase_RlmN"/>
</dbReference>
<name>A0AAV1I1D2_9CHLO</name>
<dbReference type="GO" id="GO:0005737">
    <property type="term" value="C:cytoplasm"/>
    <property type="evidence" value="ECO:0007669"/>
    <property type="project" value="UniProtKB-SubCell"/>
</dbReference>
<accession>A0AAV1I1D2</accession>
<dbReference type="GO" id="GO:0030488">
    <property type="term" value="P:tRNA methylation"/>
    <property type="evidence" value="ECO:0007669"/>
    <property type="project" value="InterPro"/>
</dbReference>
<dbReference type="InterPro" id="IPR007197">
    <property type="entry name" value="rSAM"/>
</dbReference>
<dbReference type="SUPFAM" id="SSF102114">
    <property type="entry name" value="Radical SAM enzymes"/>
    <property type="match status" value="1"/>
</dbReference>
<evidence type="ECO:0000256" key="4">
    <source>
        <dbReference type="ARBA" id="ARBA00022490"/>
    </source>
</evidence>
<evidence type="ECO:0000259" key="12">
    <source>
        <dbReference type="PROSITE" id="PS51918"/>
    </source>
</evidence>
<evidence type="ECO:0000256" key="6">
    <source>
        <dbReference type="ARBA" id="ARBA00022603"/>
    </source>
</evidence>
<dbReference type="GO" id="GO:0070475">
    <property type="term" value="P:rRNA base methylation"/>
    <property type="evidence" value="ECO:0007669"/>
    <property type="project" value="InterPro"/>
</dbReference>
<dbReference type="SFLD" id="SFLDG01062">
    <property type="entry name" value="methyltransferase_(Class_A)"/>
    <property type="match status" value="1"/>
</dbReference>
<reference evidence="13 14" key="1">
    <citation type="submission" date="2023-10" db="EMBL/GenBank/DDBJ databases">
        <authorList>
            <person name="Maclean D."/>
            <person name="Macfadyen A."/>
        </authorList>
    </citation>
    <scope>NUCLEOTIDE SEQUENCE [LARGE SCALE GENOMIC DNA]</scope>
</reference>
<keyword evidence="10" id="KW-0408">Iron</keyword>
<dbReference type="EMBL" id="CAUYUE010000005">
    <property type="protein sequence ID" value="CAK0772667.1"/>
    <property type="molecule type" value="Genomic_DNA"/>
</dbReference>
<comment type="cofactor">
    <cofactor evidence="1">
        <name>[4Fe-4S] cluster</name>
        <dbReference type="ChEBI" id="CHEBI:49883"/>
    </cofactor>
</comment>
<sequence length="441" mass="47965">MPSMPCLPSPTCQLPMGFSIQRLQGRHLHVHKAASSLLAAAASAAPSEVTVPRQPGVTDGVWSKADVQLVKDAIDFSRPSQRDLRAEHGNILLGRSLTNLQEFAETHGQPKFRGKQLYDGLLHGAQNVLDINNVPIAWRQHLAQQGVLSGRSSIHREVKSKDGTTKFLLRLADNHVVETVGIPLDDSNKQRLTVCVSSQVGCPMRCTFCATGKGGFARNLRQHEIIDQVMTVQERMGARVSNVVFMGMGEPLLNLRAVTAAARFINADLGIGARHITVSTVGVPNAIGMLARALTGPPLQLTLAVSIHAPNQAVRQKIIPSAKAYPLDALLQDCQKFLEVTGRRVTFEYTLLAGVNDSPAQAEELADRLGNFRLRGSHINLIPWNAVDDADFTRPSRNAVFAFRRALEAKGHPVSVRVTRGQDADAACGQLRNRNQKTPLS</sequence>
<evidence type="ECO:0000256" key="9">
    <source>
        <dbReference type="ARBA" id="ARBA00022723"/>
    </source>
</evidence>
<keyword evidence="3" id="KW-0004">4Fe-4S</keyword>
<dbReference type="Gene3D" id="1.10.150.530">
    <property type="match status" value="1"/>
</dbReference>
<evidence type="ECO:0000256" key="10">
    <source>
        <dbReference type="ARBA" id="ARBA00023004"/>
    </source>
</evidence>
<keyword evidence="4" id="KW-0963">Cytoplasm</keyword>
<dbReference type="InterPro" id="IPR040072">
    <property type="entry name" value="Methyltransferase_A"/>
</dbReference>
<keyword evidence="9" id="KW-0479">Metal-binding</keyword>
<dbReference type="FunFam" id="3.20.20.70:FF:000014">
    <property type="entry name" value="Probable dual-specificity RNA methyltransferase RlmN"/>
    <property type="match status" value="1"/>
</dbReference>
<dbReference type="PANTHER" id="PTHR30544">
    <property type="entry name" value="23S RRNA METHYLTRANSFERASE"/>
    <property type="match status" value="1"/>
</dbReference>
<dbReference type="InterPro" id="IPR013785">
    <property type="entry name" value="Aldolase_TIM"/>
</dbReference>
<evidence type="ECO:0000313" key="14">
    <source>
        <dbReference type="Proteomes" id="UP001314263"/>
    </source>
</evidence>
<evidence type="ECO:0000256" key="8">
    <source>
        <dbReference type="ARBA" id="ARBA00022691"/>
    </source>
</evidence>
<keyword evidence="5" id="KW-0698">rRNA processing</keyword>
<dbReference type="SFLD" id="SFLDF00275">
    <property type="entry name" value="adenosine_C2_methyltransferase"/>
    <property type="match status" value="1"/>
</dbReference>
<dbReference type="HAMAP" id="MF_01849">
    <property type="entry name" value="RNA_methyltr_RlmN"/>
    <property type="match status" value="1"/>
</dbReference>
<comment type="caution">
    <text evidence="13">The sequence shown here is derived from an EMBL/GenBank/DDBJ whole genome shotgun (WGS) entry which is preliminary data.</text>
</comment>
<dbReference type="InterPro" id="IPR004383">
    <property type="entry name" value="rRNA_lsu_MTrfase_RlmN/Cfr"/>
</dbReference>
<keyword evidence="8" id="KW-0949">S-adenosyl-L-methionine</keyword>
<keyword evidence="11" id="KW-0411">Iron-sulfur</keyword>
<dbReference type="GO" id="GO:0046872">
    <property type="term" value="F:metal ion binding"/>
    <property type="evidence" value="ECO:0007669"/>
    <property type="project" value="UniProtKB-KW"/>
</dbReference>
<dbReference type="SFLD" id="SFLDS00029">
    <property type="entry name" value="Radical_SAM"/>
    <property type="match status" value="1"/>
</dbReference>
<comment type="subcellular location">
    <subcellularLocation>
        <location evidence="2">Cytoplasm</location>
    </subcellularLocation>
</comment>
<gene>
    <name evidence="13" type="ORF">CVIRNUC_003987</name>
</gene>
<evidence type="ECO:0000256" key="1">
    <source>
        <dbReference type="ARBA" id="ARBA00001966"/>
    </source>
</evidence>
<dbReference type="Pfam" id="PF04055">
    <property type="entry name" value="Radical_SAM"/>
    <property type="match status" value="1"/>
</dbReference>
<evidence type="ECO:0000313" key="13">
    <source>
        <dbReference type="EMBL" id="CAK0772667.1"/>
    </source>
</evidence>